<dbReference type="EMBL" id="NTYF01000023">
    <property type="protein sequence ID" value="PER55873.1"/>
    <property type="molecule type" value="Genomic_DNA"/>
</dbReference>
<dbReference type="AlphaFoldDB" id="A0ABD6SFZ9"/>
<evidence type="ECO:0000313" key="2">
    <source>
        <dbReference type="Proteomes" id="UP000219897"/>
    </source>
</evidence>
<gene>
    <name evidence="1" type="ORF">CN495_07830</name>
</gene>
<proteinExistence type="predicted"/>
<evidence type="ECO:0000313" key="1">
    <source>
        <dbReference type="EMBL" id="PER55873.1"/>
    </source>
</evidence>
<comment type="caution">
    <text evidence="1">The sequence shown here is derived from an EMBL/GenBank/DDBJ whole genome shotgun (WGS) entry which is preliminary data.</text>
</comment>
<dbReference type="Proteomes" id="UP000219897">
    <property type="component" value="Unassembled WGS sequence"/>
</dbReference>
<accession>A0ABD6SFZ9</accession>
<sequence length="66" mass="7691">MPVRLTSKASGRVIERTYTAKQLLEFMDEDELVVTMSQCNCQPVGETNVVECNCEDEWEDYKLDWL</sequence>
<reference evidence="1 2" key="1">
    <citation type="submission" date="2017-09" db="EMBL/GenBank/DDBJ databases">
        <title>Large-scale bioinformatics analysis of Bacillus genomes uncovers conserved roles of natural products in bacterial physiology.</title>
        <authorList>
            <consortium name="Agbiome Team Llc"/>
            <person name="Bleich R.M."/>
            <person name="Kirk G.J."/>
            <person name="Santa Maria K.C."/>
            <person name="Allen S.E."/>
            <person name="Farag S."/>
            <person name="Shank E.A."/>
            <person name="Bowers A."/>
        </authorList>
    </citation>
    <scope>NUCLEOTIDE SEQUENCE [LARGE SCALE GENOMIC DNA]</scope>
    <source>
        <strain evidence="1 2">AFS005140</strain>
    </source>
</reference>
<protein>
    <submittedName>
        <fullName evidence="1">Acetyltransferase</fullName>
    </submittedName>
</protein>
<organism evidence="1 2">
    <name type="scientific">Bacillus thuringiensis</name>
    <dbReference type="NCBI Taxonomy" id="1428"/>
    <lineage>
        <taxon>Bacteria</taxon>
        <taxon>Bacillati</taxon>
        <taxon>Bacillota</taxon>
        <taxon>Bacilli</taxon>
        <taxon>Bacillales</taxon>
        <taxon>Bacillaceae</taxon>
        <taxon>Bacillus</taxon>
        <taxon>Bacillus cereus group</taxon>
    </lineage>
</organism>
<name>A0ABD6SFZ9_BACTU</name>